<dbReference type="AlphaFoldDB" id="A0A2S2R5E3"/>
<keyword evidence="1" id="KW-0472">Membrane</keyword>
<organism evidence="2">
    <name type="scientific">Sipha flava</name>
    <name type="common">yellow sugarcane aphid</name>
    <dbReference type="NCBI Taxonomy" id="143950"/>
    <lineage>
        <taxon>Eukaryota</taxon>
        <taxon>Metazoa</taxon>
        <taxon>Ecdysozoa</taxon>
        <taxon>Arthropoda</taxon>
        <taxon>Hexapoda</taxon>
        <taxon>Insecta</taxon>
        <taxon>Pterygota</taxon>
        <taxon>Neoptera</taxon>
        <taxon>Paraneoptera</taxon>
        <taxon>Hemiptera</taxon>
        <taxon>Sternorrhyncha</taxon>
        <taxon>Aphidomorpha</taxon>
        <taxon>Aphidoidea</taxon>
        <taxon>Aphididae</taxon>
        <taxon>Sipha</taxon>
    </lineage>
</organism>
<keyword evidence="1" id="KW-1133">Transmembrane helix</keyword>
<name>A0A2S2R5E3_9HEMI</name>
<proteinExistence type="predicted"/>
<dbReference type="EMBL" id="GGMS01015940">
    <property type="protein sequence ID" value="MBY85143.1"/>
    <property type="molecule type" value="Transcribed_RNA"/>
</dbReference>
<feature type="transmembrane region" description="Helical" evidence="1">
    <location>
        <begin position="41"/>
        <end position="58"/>
    </location>
</feature>
<gene>
    <name evidence="2" type="ORF">g.64578</name>
</gene>
<sequence length="108" mass="12540">MNAHIVRTRNATLKLPTILNARRPRKVLSTCAIRRPRLSGLSWRFFIPLCFFFAYRAITGSDATRRVARDNPENGKQMYLKRGGVNPKMQQVHIKCCTLEEHVARWKS</sequence>
<reference evidence="2" key="1">
    <citation type="submission" date="2018-04" db="EMBL/GenBank/DDBJ databases">
        <title>Transcriptome assembly of Sipha flava.</title>
        <authorList>
            <person name="Scully E.D."/>
            <person name="Geib S.M."/>
            <person name="Palmer N.A."/>
            <person name="Koch K."/>
            <person name="Bradshaw J."/>
            <person name="Heng-Moss T."/>
            <person name="Sarath G."/>
        </authorList>
    </citation>
    <scope>NUCLEOTIDE SEQUENCE</scope>
</reference>
<evidence type="ECO:0000313" key="2">
    <source>
        <dbReference type="EMBL" id="MBY85143.1"/>
    </source>
</evidence>
<accession>A0A2S2R5E3</accession>
<evidence type="ECO:0000256" key="1">
    <source>
        <dbReference type="SAM" id="Phobius"/>
    </source>
</evidence>
<protein>
    <submittedName>
        <fullName evidence="2">Uncharacterized protein</fullName>
    </submittedName>
</protein>
<keyword evidence="1" id="KW-0812">Transmembrane</keyword>